<dbReference type="EMBL" id="KZ824973">
    <property type="protein sequence ID" value="RAH67616.1"/>
    <property type="molecule type" value="Genomic_DNA"/>
</dbReference>
<protein>
    <submittedName>
        <fullName evidence="1">Uncharacterized protein</fullName>
    </submittedName>
</protein>
<evidence type="ECO:0000313" key="2">
    <source>
        <dbReference type="Proteomes" id="UP000249661"/>
    </source>
</evidence>
<sequence>MSNYDFTEMSSTARMESLEIDVDITSGELNDGNVIHIYELHESSTSGDSGVDSDFDECGGSSSSGSSSSPTLKRPRDGQELLRDVGSLLDGNGIGNALVGEGALAIMGVPIIPRCIAFMISDGEIDQAAKVLRDAQYPECKDLDQLATNPENFKSRIRCHALTGTATGNHPIPAHHFHADRRYPEGPNESRKKTRGVFLYCASQMLAPGLPMPPARPPPPEDPYYLVTSDKRLYRPSFRGRGGGGGIMLNCWGRQSTKSYPVKMLHPARYVENLVYLMLRDIGYSACNGWKTEFDCMLACSRLLPAPAPTRALAAIDVGLEDVPEGPIRDWIGLHNSEWAKNQVAICIRFAALHREMKQSGQLGEPLMTPQEATYGRPQYIENWLMNMEEGKPPSFHRALEASGWTCQLM</sequence>
<accession>A0ACD1H1X9</accession>
<gene>
    <name evidence="1" type="ORF">BO66DRAFT_154002</name>
</gene>
<reference evidence="1" key="1">
    <citation type="submission" date="2018-02" db="EMBL/GenBank/DDBJ databases">
        <title>The genomes of Aspergillus section Nigri reveals drivers in fungal speciation.</title>
        <authorList>
            <consortium name="DOE Joint Genome Institute"/>
            <person name="Vesth T.C."/>
            <person name="Nybo J."/>
            <person name="Theobald S."/>
            <person name="Brandl J."/>
            <person name="Frisvad J.C."/>
            <person name="Nielsen K.F."/>
            <person name="Lyhne E.K."/>
            <person name="Kogle M.E."/>
            <person name="Kuo A."/>
            <person name="Riley R."/>
            <person name="Clum A."/>
            <person name="Nolan M."/>
            <person name="Lipzen A."/>
            <person name="Salamov A."/>
            <person name="Henrissat B."/>
            <person name="Wiebenga A."/>
            <person name="De vries R.P."/>
            <person name="Grigoriev I.V."/>
            <person name="Mortensen U.H."/>
            <person name="Andersen M.R."/>
            <person name="Baker S.E."/>
        </authorList>
    </citation>
    <scope>NUCLEOTIDE SEQUENCE</scope>
    <source>
        <strain evidence="1">CBS 121060</strain>
    </source>
</reference>
<proteinExistence type="predicted"/>
<dbReference type="Proteomes" id="UP000249661">
    <property type="component" value="Unassembled WGS sequence"/>
</dbReference>
<keyword evidence="2" id="KW-1185">Reference proteome</keyword>
<name>A0ACD1H1X9_9EURO</name>
<organism evidence="1 2">
    <name type="scientific">Aspergillus aculeatinus CBS 121060</name>
    <dbReference type="NCBI Taxonomy" id="1448322"/>
    <lineage>
        <taxon>Eukaryota</taxon>
        <taxon>Fungi</taxon>
        <taxon>Dikarya</taxon>
        <taxon>Ascomycota</taxon>
        <taxon>Pezizomycotina</taxon>
        <taxon>Eurotiomycetes</taxon>
        <taxon>Eurotiomycetidae</taxon>
        <taxon>Eurotiales</taxon>
        <taxon>Aspergillaceae</taxon>
        <taxon>Aspergillus</taxon>
        <taxon>Aspergillus subgen. Circumdati</taxon>
    </lineage>
</organism>
<evidence type="ECO:0000313" key="1">
    <source>
        <dbReference type="EMBL" id="RAH67616.1"/>
    </source>
</evidence>